<gene>
    <name evidence="12" type="primary">hemC</name>
    <name evidence="12" type="ORF">I6H42_07850</name>
</gene>
<keyword evidence="7" id="KW-0627">Porphyrin biosynthesis</keyword>
<evidence type="ECO:0000256" key="6">
    <source>
        <dbReference type="ARBA" id="ARBA00022679"/>
    </source>
</evidence>
<dbReference type="InterPro" id="IPR022418">
    <property type="entry name" value="Porphobilinogen_deaminase_C"/>
</dbReference>
<dbReference type="EC" id="2.5.1.61" evidence="5 9"/>
<evidence type="ECO:0000256" key="8">
    <source>
        <dbReference type="ARBA" id="ARBA00048169"/>
    </source>
</evidence>
<dbReference type="PROSITE" id="PS00533">
    <property type="entry name" value="PORPHOBILINOGEN_DEAM"/>
    <property type="match status" value="1"/>
</dbReference>
<evidence type="ECO:0000313" key="13">
    <source>
        <dbReference type="Proteomes" id="UP000595220"/>
    </source>
</evidence>
<dbReference type="EMBL" id="CP066065">
    <property type="protein sequence ID" value="QQC43679.1"/>
    <property type="molecule type" value="Genomic_DNA"/>
</dbReference>
<dbReference type="FunFam" id="3.40.190.10:FF:000005">
    <property type="entry name" value="Porphobilinogen deaminase"/>
    <property type="match status" value="1"/>
</dbReference>
<dbReference type="InterPro" id="IPR000860">
    <property type="entry name" value="HemC"/>
</dbReference>
<dbReference type="SUPFAM" id="SSF53850">
    <property type="entry name" value="Periplasmic binding protein-like II"/>
    <property type="match status" value="1"/>
</dbReference>
<evidence type="ECO:0000259" key="10">
    <source>
        <dbReference type="Pfam" id="PF01379"/>
    </source>
</evidence>
<reference evidence="12 13" key="1">
    <citation type="submission" date="2020-12" db="EMBL/GenBank/DDBJ databases">
        <title>FDA dAtabase for Regulatory Grade micrObial Sequences (FDA-ARGOS): Supporting development and validation of Infectious Disease Dx tests.</title>
        <authorList>
            <person name="Sproer C."/>
            <person name="Gronow S."/>
            <person name="Severitt S."/>
            <person name="Schroder I."/>
            <person name="Tallon L."/>
            <person name="Sadzewicz L."/>
            <person name="Zhao X."/>
            <person name="Boylan J."/>
            <person name="Ott S."/>
            <person name="Bowen H."/>
            <person name="Vavikolanu K."/>
            <person name="Mehta A."/>
            <person name="Aluvathingal J."/>
            <person name="Nadendla S."/>
            <person name="Lowell S."/>
            <person name="Myers T."/>
            <person name="Yan Y."/>
            <person name="Sichtig H."/>
        </authorList>
    </citation>
    <scope>NUCLEOTIDE SEQUENCE [LARGE SCALE GENOMIC DNA]</scope>
    <source>
        <strain evidence="12 13">FDAARGOS_985</strain>
    </source>
</reference>
<evidence type="ECO:0000256" key="3">
    <source>
        <dbReference type="ARBA" id="ARBA00005638"/>
    </source>
</evidence>
<comment type="cofactor">
    <cofactor evidence="1">
        <name>dipyrromethane</name>
        <dbReference type="ChEBI" id="CHEBI:60342"/>
    </cofactor>
</comment>
<proteinExistence type="inferred from homology"/>
<dbReference type="GO" id="GO:0005737">
    <property type="term" value="C:cytoplasm"/>
    <property type="evidence" value="ECO:0007669"/>
    <property type="project" value="UniProtKB-UniRule"/>
</dbReference>
<comment type="function">
    <text evidence="2">Tetrapolymerization of the monopyrrole PBG into the hydroxymethylbilane pre-uroporphyrinogen in several discrete steps.</text>
</comment>
<organism evidence="12 13">
    <name type="scientific">Schaalia meyeri</name>
    <dbReference type="NCBI Taxonomy" id="52773"/>
    <lineage>
        <taxon>Bacteria</taxon>
        <taxon>Bacillati</taxon>
        <taxon>Actinomycetota</taxon>
        <taxon>Actinomycetes</taxon>
        <taxon>Actinomycetales</taxon>
        <taxon>Actinomycetaceae</taxon>
        <taxon>Schaalia</taxon>
    </lineage>
</organism>
<dbReference type="AlphaFoldDB" id="A0AAP9Y6I7"/>
<dbReference type="PANTHER" id="PTHR11557:SF0">
    <property type="entry name" value="PORPHOBILINOGEN DEAMINASE"/>
    <property type="match status" value="1"/>
</dbReference>
<dbReference type="PIRSF" id="PIRSF001438">
    <property type="entry name" value="4pyrrol_synth_OHMeBilane_synth"/>
    <property type="match status" value="1"/>
</dbReference>
<feature type="domain" description="Porphobilinogen deaminase N-terminal" evidence="10">
    <location>
        <begin position="7"/>
        <end position="228"/>
    </location>
</feature>
<dbReference type="InterPro" id="IPR022419">
    <property type="entry name" value="Porphobilin_deaminase_cofac_BS"/>
</dbReference>
<comment type="similarity">
    <text evidence="3">Belongs to the HMBS family.</text>
</comment>
<dbReference type="Gene3D" id="3.40.190.10">
    <property type="entry name" value="Periplasmic binding protein-like II"/>
    <property type="match status" value="2"/>
</dbReference>
<keyword evidence="6 12" id="KW-0808">Transferase</keyword>
<evidence type="ECO:0000256" key="4">
    <source>
        <dbReference type="ARBA" id="ARBA00011245"/>
    </source>
</evidence>
<feature type="domain" description="Porphobilinogen deaminase C-terminal" evidence="11">
    <location>
        <begin position="247"/>
        <end position="324"/>
    </location>
</feature>
<evidence type="ECO:0000256" key="9">
    <source>
        <dbReference type="NCBIfam" id="TIGR00212"/>
    </source>
</evidence>
<evidence type="ECO:0000256" key="2">
    <source>
        <dbReference type="ARBA" id="ARBA00002869"/>
    </source>
</evidence>
<protein>
    <recommendedName>
        <fullName evidence="5 9">Hydroxymethylbilane synthase</fullName>
        <ecNumber evidence="5 9">2.5.1.61</ecNumber>
    </recommendedName>
</protein>
<dbReference type="GO" id="GO:0004418">
    <property type="term" value="F:hydroxymethylbilane synthase activity"/>
    <property type="evidence" value="ECO:0007669"/>
    <property type="project" value="UniProtKB-UniRule"/>
</dbReference>
<comment type="catalytic activity">
    <reaction evidence="8">
        <text>4 porphobilinogen + H2O = hydroxymethylbilane + 4 NH4(+)</text>
        <dbReference type="Rhea" id="RHEA:13185"/>
        <dbReference type="ChEBI" id="CHEBI:15377"/>
        <dbReference type="ChEBI" id="CHEBI:28938"/>
        <dbReference type="ChEBI" id="CHEBI:57845"/>
        <dbReference type="ChEBI" id="CHEBI:58126"/>
        <dbReference type="EC" id="2.5.1.61"/>
    </reaction>
</comment>
<evidence type="ECO:0000259" key="11">
    <source>
        <dbReference type="Pfam" id="PF03900"/>
    </source>
</evidence>
<dbReference type="SUPFAM" id="SSF54782">
    <property type="entry name" value="Porphobilinogen deaminase (hydroxymethylbilane synthase), C-terminal domain"/>
    <property type="match status" value="1"/>
</dbReference>
<sequence>MTARTLILGTRGSRLALAQSAAVARAASRAGAAMGLNITVELKVVRTHGDVTATPLASLGGIGVFAAQLRLALLEGQCDLAVHSFKDLPTAPVPGLRIAAVPCREDPRDALCAADGQTLADLPEGARVGTGSPRRAAQLLAARPDLRICDLRGNVPTRLSRVRGVDLGTDVGTAHTALGTGEPLEAVVLALAGLKRLGLGGHATHVLPPEAMMPAPAQGALAIETRDDIDAELRSVVAALNDRGTALAASAERALMASLGAGCAAPVGALARVNQDDSALVIDARIVAVDGSASVEARDTLALTDNACEADAATAGRRCAQNLLAAGGANVADLRASKPLRSPS</sequence>
<dbReference type="InterPro" id="IPR036803">
    <property type="entry name" value="Porphobilinogen_deaminase_C_sf"/>
</dbReference>
<dbReference type="NCBIfam" id="TIGR00212">
    <property type="entry name" value="hemC"/>
    <property type="match status" value="1"/>
</dbReference>
<dbReference type="InterPro" id="IPR022417">
    <property type="entry name" value="Porphobilin_deaminase_N"/>
</dbReference>
<keyword evidence="13" id="KW-1185">Reference proteome</keyword>
<dbReference type="Pfam" id="PF01379">
    <property type="entry name" value="Porphobil_deam"/>
    <property type="match status" value="1"/>
</dbReference>
<evidence type="ECO:0000313" key="12">
    <source>
        <dbReference type="EMBL" id="QQC43679.1"/>
    </source>
</evidence>
<dbReference type="PRINTS" id="PR00151">
    <property type="entry name" value="PORPHBDMNASE"/>
</dbReference>
<evidence type="ECO:0000256" key="7">
    <source>
        <dbReference type="ARBA" id="ARBA00023244"/>
    </source>
</evidence>
<dbReference type="Proteomes" id="UP000595220">
    <property type="component" value="Chromosome"/>
</dbReference>
<accession>A0AAP9Y6I7</accession>
<evidence type="ECO:0000256" key="5">
    <source>
        <dbReference type="ARBA" id="ARBA00012655"/>
    </source>
</evidence>
<dbReference type="RefSeq" id="WP_074633699.1">
    <property type="nucleotide sequence ID" value="NZ_CP066065.1"/>
</dbReference>
<name>A0AAP9Y6I7_9ACTO</name>
<dbReference type="GO" id="GO:0006783">
    <property type="term" value="P:heme biosynthetic process"/>
    <property type="evidence" value="ECO:0007669"/>
    <property type="project" value="TreeGrafter"/>
</dbReference>
<dbReference type="Pfam" id="PF03900">
    <property type="entry name" value="Porphobil_deamC"/>
    <property type="match status" value="1"/>
</dbReference>
<dbReference type="Gene3D" id="3.30.160.40">
    <property type="entry name" value="Porphobilinogen deaminase, C-terminal domain"/>
    <property type="match status" value="1"/>
</dbReference>
<comment type="subunit">
    <text evidence="4">Monomer.</text>
</comment>
<evidence type="ECO:0000256" key="1">
    <source>
        <dbReference type="ARBA" id="ARBA00001916"/>
    </source>
</evidence>
<dbReference type="PANTHER" id="PTHR11557">
    <property type="entry name" value="PORPHOBILINOGEN DEAMINASE"/>
    <property type="match status" value="1"/>
</dbReference>